<protein>
    <recommendedName>
        <fullName evidence="4">Thioredoxin domain-containing protein</fullName>
    </recommendedName>
</protein>
<feature type="domain" description="Thioredoxin" evidence="4">
    <location>
        <begin position="170"/>
        <end position="296"/>
    </location>
</feature>
<keyword evidence="6" id="KW-1185">Reference proteome</keyword>
<dbReference type="AlphaFoldDB" id="A0AAV7H402"/>
<sequence length="302" mass="34480">MFPTLISEVWLNMMGSIVEVDTYHELGFPPRGKVGDWEEAPNYSVYFEIPRQGFSSDQTQRLPALQEELKDGNGQLREGFAVSRSRKYDPLTRASRLKDFVGWSQGLSLIILRATLDNRIGELFNGVVLFTADGKLLGTVWPIEMTVCWDWACKSEDRMSWWGSYEFQEERKNRDEDDFDSKVNFTGGNVHIVDSIESWDEKISEAKKEGKVVIVNFSASWCGPCRMIIPFYAELSLKYPQLVFLTVDVDEFPDLSSSMEVHATPTFFFLQDGNHKDKLVGANKPELEKKILAFAESSHCSK</sequence>
<dbReference type="InterPro" id="IPR013766">
    <property type="entry name" value="Thioredoxin_domain"/>
</dbReference>
<dbReference type="Gene3D" id="3.40.30.10">
    <property type="entry name" value="Glutaredoxin"/>
    <property type="match status" value="1"/>
</dbReference>
<keyword evidence="1" id="KW-0249">Electron transport</keyword>
<keyword evidence="2" id="KW-1015">Disulfide bond</keyword>
<evidence type="ECO:0000313" key="6">
    <source>
        <dbReference type="Proteomes" id="UP000775213"/>
    </source>
</evidence>
<dbReference type="PROSITE" id="PS00194">
    <property type="entry name" value="THIOREDOXIN_1"/>
    <property type="match status" value="1"/>
</dbReference>
<dbReference type="PANTHER" id="PTHR10438:SF434">
    <property type="entry name" value="THIOREDOXIN H9"/>
    <property type="match status" value="1"/>
</dbReference>
<keyword evidence="3" id="KW-0676">Redox-active center</keyword>
<dbReference type="InterPro" id="IPR050620">
    <property type="entry name" value="Thioredoxin_H-type-like"/>
</dbReference>
<dbReference type="EMBL" id="JAGFBR010000003">
    <property type="protein sequence ID" value="KAH0468855.1"/>
    <property type="molecule type" value="Genomic_DNA"/>
</dbReference>
<organism evidence="5 6">
    <name type="scientific">Dendrobium chrysotoxum</name>
    <name type="common">Orchid</name>
    <dbReference type="NCBI Taxonomy" id="161865"/>
    <lineage>
        <taxon>Eukaryota</taxon>
        <taxon>Viridiplantae</taxon>
        <taxon>Streptophyta</taxon>
        <taxon>Embryophyta</taxon>
        <taxon>Tracheophyta</taxon>
        <taxon>Spermatophyta</taxon>
        <taxon>Magnoliopsida</taxon>
        <taxon>Liliopsida</taxon>
        <taxon>Asparagales</taxon>
        <taxon>Orchidaceae</taxon>
        <taxon>Epidendroideae</taxon>
        <taxon>Malaxideae</taxon>
        <taxon>Dendrobiinae</taxon>
        <taxon>Dendrobium</taxon>
    </lineage>
</organism>
<name>A0AAV7H402_DENCH</name>
<dbReference type="InterPro" id="IPR017937">
    <property type="entry name" value="Thioredoxin_CS"/>
</dbReference>
<keyword evidence="1" id="KW-0813">Transport</keyword>
<dbReference type="FunFam" id="3.40.30.10:FF:000245">
    <property type="entry name" value="Thioredoxin"/>
    <property type="match status" value="1"/>
</dbReference>
<dbReference type="PANTHER" id="PTHR10438">
    <property type="entry name" value="THIOREDOXIN"/>
    <property type="match status" value="1"/>
</dbReference>
<dbReference type="PROSITE" id="PS51352">
    <property type="entry name" value="THIOREDOXIN_2"/>
    <property type="match status" value="1"/>
</dbReference>
<dbReference type="CDD" id="cd02947">
    <property type="entry name" value="TRX_family"/>
    <property type="match status" value="1"/>
</dbReference>
<gene>
    <name evidence="5" type="ORF">IEQ34_002087</name>
</gene>
<dbReference type="Proteomes" id="UP000775213">
    <property type="component" value="Unassembled WGS sequence"/>
</dbReference>
<dbReference type="SUPFAM" id="SSF52833">
    <property type="entry name" value="Thioredoxin-like"/>
    <property type="match status" value="1"/>
</dbReference>
<comment type="caution">
    <text evidence="5">The sequence shown here is derived from an EMBL/GenBank/DDBJ whole genome shotgun (WGS) entry which is preliminary data.</text>
</comment>
<dbReference type="InterPro" id="IPR036249">
    <property type="entry name" value="Thioredoxin-like_sf"/>
</dbReference>
<reference evidence="5 6" key="1">
    <citation type="journal article" date="2021" name="Hortic Res">
        <title>Chromosome-scale assembly of the Dendrobium chrysotoxum genome enhances the understanding of orchid evolution.</title>
        <authorList>
            <person name="Zhang Y."/>
            <person name="Zhang G.Q."/>
            <person name="Zhang D."/>
            <person name="Liu X.D."/>
            <person name="Xu X.Y."/>
            <person name="Sun W.H."/>
            <person name="Yu X."/>
            <person name="Zhu X."/>
            <person name="Wang Z.W."/>
            <person name="Zhao X."/>
            <person name="Zhong W.Y."/>
            <person name="Chen H."/>
            <person name="Yin W.L."/>
            <person name="Huang T."/>
            <person name="Niu S.C."/>
            <person name="Liu Z.J."/>
        </authorList>
    </citation>
    <scope>NUCLEOTIDE SEQUENCE [LARGE SCALE GENOMIC DNA]</scope>
    <source>
        <strain evidence="5">Lindl</strain>
    </source>
</reference>
<dbReference type="Pfam" id="PF00085">
    <property type="entry name" value="Thioredoxin"/>
    <property type="match status" value="1"/>
</dbReference>
<evidence type="ECO:0000256" key="3">
    <source>
        <dbReference type="ARBA" id="ARBA00023284"/>
    </source>
</evidence>
<evidence type="ECO:0000256" key="1">
    <source>
        <dbReference type="ARBA" id="ARBA00022982"/>
    </source>
</evidence>
<evidence type="ECO:0000259" key="4">
    <source>
        <dbReference type="PROSITE" id="PS51352"/>
    </source>
</evidence>
<evidence type="ECO:0000256" key="2">
    <source>
        <dbReference type="ARBA" id="ARBA00023157"/>
    </source>
</evidence>
<accession>A0AAV7H402</accession>
<proteinExistence type="predicted"/>
<evidence type="ECO:0000313" key="5">
    <source>
        <dbReference type="EMBL" id="KAH0468855.1"/>
    </source>
</evidence>